<dbReference type="AlphaFoldDB" id="X0YH99"/>
<organism evidence="2">
    <name type="scientific">marine sediment metagenome</name>
    <dbReference type="NCBI Taxonomy" id="412755"/>
    <lineage>
        <taxon>unclassified sequences</taxon>
        <taxon>metagenomes</taxon>
        <taxon>ecological metagenomes</taxon>
    </lineage>
</organism>
<protein>
    <submittedName>
        <fullName evidence="2">Uncharacterized protein</fullName>
    </submittedName>
</protein>
<feature type="compositionally biased region" description="Basic and acidic residues" evidence="1">
    <location>
        <begin position="27"/>
        <end position="51"/>
    </location>
</feature>
<reference evidence="2" key="1">
    <citation type="journal article" date="2014" name="Front. Microbiol.">
        <title>High frequency of phylogenetically diverse reductive dehalogenase-homologous genes in deep subseafloor sedimentary metagenomes.</title>
        <authorList>
            <person name="Kawai M."/>
            <person name="Futagami T."/>
            <person name="Toyoda A."/>
            <person name="Takaki Y."/>
            <person name="Nishi S."/>
            <person name="Hori S."/>
            <person name="Arai W."/>
            <person name="Tsubouchi T."/>
            <person name="Morono Y."/>
            <person name="Uchiyama I."/>
            <person name="Ito T."/>
            <person name="Fujiyama A."/>
            <person name="Inagaki F."/>
            <person name="Takami H."/>
        </authorList>
    </citation>
    <scope>NUCLEOTIDE SEQUENCE</scope>
    <source>
        <strain evidence="2">Expedition CK06-06</strain>
    </source>
</reference>
<accession>X0YH99</accession>
<name>X0YH99_9ZZZZ</name>
<evidence type="ECO:0000256" key="1">
    <source>
        <dbReference type="SAM" id="MobiDB-lite"/>
    </source>
</evidence>
<evidence type="ECO:0000313" key="2">
    <source>
        <dbReference type="EMBL" id="GAG47953.1"/>
    </source>
</evidence>
<proteinExistence type="predicted"/>
<comment type="caution">
    <text evidence="2">The sequence shown here is derived from an EMBL/GenBank/DDBJ whole genome shotgun (WGS) entry which is preliminary data.</text>
</comment>
<gene>
    <name evidence="2" type="ORF">S01H1_76962</name>
</gene>
<dbReference type="EMBL" id="BARS01051704">
    <property type="protein sequence ID" value="GAG47953.1"/>
    <property type="molecule type" value="Genomic_DNA"/>
</dbReference>
<sequence>DTQSEMKTLGITFDKGKKEEEEEEDPDKDKGKTKSKEEPNPLDHEFKEEDK</sequence>
<feature type="region of interest" description="Disordered" evidence="1">
    <location>
        <begin position="1"/>
        <end position="51"/>
    </location>
</feature>
<feature type="non-terminal residue" evidence="2">
    <location>
        <position position="1"/>
    </location>
</feature>